<keyword evidence="4 7" id="KW-0175">Coiled coil</keyword>
<dbReference type="Proteomes" id="UP000570595">
    <property type="component" value="Unassembled WGS sequence"/>
</dbReference>
<feature type="compositionally biased region" description="Basic and acidic residues" evidence="8">
    <location>
        <begin position="1130"/>
        <end position="1143"/>
    </location>
</feature>
<organism evidence="10 11">
    <name type="scientific">Perkinsus olseni</name>
    <name type="common">Perkinsus atlanticus</name>
    <dbReference type="NCBI Taxonomy" id="32597"/>
    <lineage>
        <taxon>Eukaryota</taxon>
        <taxon>Sar</taxon>
        <taxon>Alveolata</taxon>
        <taxon>Perkinsozoa</taxon>
        <taxon>Perkinsea</taxon>
        <taxon>Perkinsida</taxon>
        <taxon>Perkinsidae</taxon>
        <taxon>Perkinsus</taxon>
    </lineage>
</organism>
<reference evidence="10 11" key="1">
    <citation type="submission" date="2020-04" db="EMBL/GenBank/DDBJ databases">
        <title>Perkinsus olseni comparative genomics.</title>
        <authorList>
            <person name="Bogema D.R."/>
        </authorList>
    </citation>
    <scope>NUCLEOTIDE SEQUENCE [LARGE SCALE GENOMIC DNA]</scope>
    <source>
        <strain evidence="10">ATCC PRA-179</strain>
    </source>
</reference>
<dbReference type="SUPFAM" id="SSF75553">
    <property type="entry name" value="Smc hinge domain"/>
    <property type="match status" value="1"/>
</dbReference>
<protein>
    <submittedName>
        <fullName evidence="10">Structural maintenance of chromosomes protein 1B</fullName>
    </submittedName>
</protein>
<keyword evidence="6" id="KW-0131">Cell cycle</keyword>
<feature type="compositionally biased region" description="Basic and acidic residues" evidence="8">
    <location>
        <begin position="755"/>
        <end position="775"/>
    </location>
</feature>
<name>A0A7J6L3U8_PEROL</name>
<evidence type="ECO:0000313" key="10">
    <source>
        <dbReference type="EMBL" id="KAF4653894.1"/>
    </source>
</evidence>
<evidence type="ECO:0000256" key="6">
    <source>
        <dbReference type="ARBA" id="ARBA00023306"/>
    </source>
</evidence>
<evidence type="ECO:0000256" key="7">
    <source>
        <dbReference type="SAM" id="Coils"/>
    </source>
</evidence>
<evidence type="ECO:0000256" key="5">
    <source>
        <dbReference type="ARBA" id="ARBA00023242"/>
    </source>
</evidence>
<dbReference type="OrthoDB" id="5575062at2759"/>
<proteinExistence type="predicted"/>
<feature type="region of interest" description="Disordered" evidence="8">
    <location>
        <begin position="1736"/>
        <end position="1767"/>
    </location>
</feature>
<feature type="region of interest" description="Disordered" evidence="8">
    <location>
        <begin position="753"/>
        <end position="779"/>
    </location>
</feature>
<feature type="compositionally biased region" description="Basic and acidic residues" evidence="8">
    <location>
        <begin position="8"/>
        <end position="23"/>
    </location>
</feature>
<dbReference type="SUPFAM" id="SSF52540">
    <property type="entry name" value="P-loop containing nucleoside triphosphate hydrolases"/>
    <property type="match status" value="1"/>
</dbReference>
<evidence type="ECO:0000256" key="2">
    <source>
        <dbReference type="ARBA" id="ARBA00022618"/>
    </source>
</evidence>
<dbReference type="InterPro" id="IPR027417">
    <property type="entry name" value="P-loop_NTPase"/>
</dbReference>
<dbReference type="PANTHER" id="PTHR18937:SF12">
    <property type="entry name" value="STRUCTURAL MAINTENANCE OF CHROMOSOMES PROTEIN"/>
    <property type="match status" value="1"/>
</dbReference>
<dbReference type="GO" id="GO:0005634">
    <property type="term" value="C:nucleus"/>
    <property type="evidence" value="ECO:0007669"/>
    <property type="project" value="UniProtKB-SubCell"/>
</dbReference>
<feature type="coiled-coil region" evidence="7">
    <location>
        <begin position="1387"/>
        <end position="1492"/>
    </location>
</feature>
<sequence>MYQTATHSRRDMGQALSDRNDYDHGSISSVSIMSSPPVNAMSGIRPAPRQGGYDQYYRPLQAGSAARQSIGNRDGFPYTSRDGVAYYDCRGPSCMDQVAGTPVEGHSDWRGLYHTAPSNDYYRYAGTSAAPTYSEADYHGRAVAGGYDLSRQEPVTYSYRRTGPEDGSKSSDDVSAAVRRKEGEESYSSSLQYRGEPDGEWDLALRNGFDERGDDDHDDDDDDDDGPDDASHVSSFPLGWSIATKLIPSGAVKREYDMSRNRPGSPLDRVRHEAIRFFQVLMSPESPHFQFTGDGWTLHGFMYRLTSDDDVGVVVRQVDDDSKDSDGEETGRILLSVIMRDSKMERGPSPKMLSAIDAWDYALRQLVNGARAPAVLSEPNGAFRIYLDQYYFPGIPVLAMSPEYLTTMSTRCGMGGDRDRSRAPRVDPVSGACSAAASLSLTMLWVTYSQSPLDLWKMAAQPDPQPSSVEGRPTIPAGKCYGKPRNNCSGGKCDCDDDVFVFYDSSGKVKYAVCASDCNNRTTCPPYTYAAADKFCSYGRCHIMCPLFSNPCPAGSECVQIEGLHVNMCVYENSAESSAESSGTFKPTDEPAHYVWQVPEYPRVDRLDGVKRCYVTEVRVNNFKSYNGEHVTPLTIPAIPLLTQSSSTGEDRSAEVERVPVALTGVLGPNGSGKSNLLDAVCFCLCVGAKRLRNDRLRSLVNSNHTMESKREFTASTSLTVRIERELPPGEGDASRNDIRISHTTFTRSVTIKAADNDTDRGAEDETNRNDDRGARGPAVGSVYRVNDRVCTQVQYKEELSKHHLGADASFFLVLQGQIDKLLSKDDAMSITKAIESASGSWRYRKDYDIVAKKKEHAEDNVTRLTAKGKQINQDFNALAAQVQEADRYKDKRAELERKQLDKVTYSLYEIEKEADALLESSEGLLESYEDAKAAVQEAKTKENAAGEETKYLAGEHKRLQKSLEKVRKKQEDTEIRAAELRGRKKQLTANEAKVGAGIAISRETLGGLEERMQGIDGKAAEIEASMEALAVRRDTIGDEVDGGVLTEEIVEECGRISERAQEVAASIESSIRASKEQRILLDQYIDETKATITRLEETQGIRQRESHAAETDMNALRKKMNARELAVAEERRKRVENREAKRVPSNLQGSHASHRSIIELIQKLHRWLLGKTVVSDSLAQARSVLYHSGRRNALAMPSGVKVVTLDGDKIAKNGNMSNGQGALPGDAQHVDSIKAELAQKDGEIARIEEELRELIGIDGMNDEAVGDDPMDARLEMARVEMGSLEQIKRVAEEEVNRIEASIEASRGSLAELEAQRDEAVNHLRQLEEELSDKTKSFYEDINRRVFGEDDGSGDGGHTRDVMSLIRERKEALDNIEAEVCKLRQQRDTLRGKREALEADLDRARATLTSQESNLEELRRALEEILDEEKAMEAELAATREAGEGAAEELEAKVAEAVHEAGQQSKAIFDRCNELKAAVTKEEHRLQQLRYRHMQLVRSILSKPRNQRQQQSISVTQEAEEDEAYRLPFENAAEVLPSLKRILFGRIDIDEDDGTQDTLDEYDALELRVDEGVVGRILSESASRREARAGAREVVAVLEDEIERLQEIVTHMKPNLRAYERNEEMTRDAGGSVYLDAENVDEPYLGVVQFSAHPESDRFVDSQLLSGGEKTIAAAALLFAIFAWQRPALVILVSLKESLYGQAQALVGVCKDPIKDVSRLLSLDLRPYKGVPADDGFTESSFSGRPTKRMENSRNDLSNSLLGRMGG</sequence>
<dbReference type="Pfam" id="PF02463">
    <property type="entry name" value="SMC_N"/>
    <property type="match status" value="1"/>
</dbReference>
<comment type="caution">
    <text evidence="10">The sequence shown here is derived from an EMBL/GenBank/DDBJ whole genome shotgun (WGS) entry which is preliminary data.</text>
</comment>
<evidence type="ECO:0000256" key="3">
    <source>
        <dbReference type="ARBA" id="ARBA00022776"/>
    </source>
</evidence>
<dbReference type="Gene3D" id="3.40.50.300">
    <property type="entry name" value="P-loop containing nucleotide triphosphate hydrolases"/>
    <property type="match status" value="2"/>
</dbReference>
<comment type="subcellular location">
    <subcellularLocation>
        <location evidence="1">Nucleus</location>
    </subcellularLocation>
</comment>
<dbReference type="EMBL" id="JABAHT010000580">
    <property type="protein sequence ID" value="KAF4653894.1"/>
    <property type="molecule type" value="Genomic_DNA"/>
</dbReference>
<evidence type="ECO:0000313" key="11">
    <source>
        <dbReference type="Proteomes" id="UP000570595"/>
    </source>
</evidence>
<gene>
    <name evidence="10" type="primary">SMC1B_1</name>
    <name evidence="10" type="ORF">FOZ61_008628</name>
</gene>
<feature type="region of interest" description="Disordered" evidence="8">
    <location>
        <begin position="1130"/>
        <end position="1149"/>
    </location>
</feature>
<feature type="region of interest" description="Disordered" evidence="8">
    <location>
        <begin position="1"/>
        <end position="23"/>
    </location>
</feature>
<dbReference type="GO" id="GO:0051276">
    <property type="term" value="P:chromosome organization"/>
    <property type="evidence" value="ECO:0007669"/>
    <property type="project" value="InterPro"/>
</dbReference>
<dbReference type="InterPro" id="IPR003395">
    <property type="entry name" value="RecF/RecN/SMC_N"/>
</dbReference>
<feature type="domain" description="RecF/RecN/SMC N-terminal" evidence="9">
    <location>
        <begin position="662"/>
        <end position="1692"/>
    </location>
</feature>
<evidence type="ECO:0000256" key="8">
    <source>
        <dbReference type="SAM" id="MobiDB-lite"/>
    </source>
</evidence>
<dbReference type="Gene3D" id="3.30.70.1620">
    <property type="match status" value="1"/>
</dbReference>
<feature type="coiled-coil region" evidence="7">
    <location>
        <begin position="1231"/>
        <end position="1337"/>
    </location>
</feature>
<dbReference type="GO" id="GO:0005694">
    <property type="term" value="C:chromosome"/>
    <property type="evidence" value="ECO:0007669"/>
    <property type="project" value="InterPro"/>
</dbReference>
<dbReference type="InterPro" id="IPR036277">
    <property type="entry name" value="SMC_hinge_sf"/>
</dbReference>
<keyword evidence="2" id="KW-0132">Cell division</keyword>
<keyword evidence="5" id="KW-0539">Nucleus</keyword>
<evidence type="ECO:0000256" key="1">
    <source>
        <dbReference type="ARBA" id="ARBA00004123"/>
    </source>
</evidence>
<feature type="compositionally biased region" description="Basic and acidic residues" evidence="8">
    <location>
        <begin position="162"/>
        <end position="172"/>
    </location>
</feature>
<dbReference type="PANTHER" id="PTHR18937">
    <property type="entry name" value="STRUCTURAL MAINTENANCE OF CHROMOSOMES SMC FAMILY MEMBER"/>
    <property type="match status" value="1"/>
</dbReference>
<feature type="region of interest" description="Disordered" evidence="8">
    <location>
        <begin position="158"/>
        <end position="235"/>
    </location>
</feature>
<evidence type="ECO:0000256" key="4">
    <source>
        <dbReference type="ARBA" id="ARBA00023054"/>
    </source>
</evidence>
<dbReference type="GO" id="GO:0005524">
    <property type="term" value="F:ATP binding"/>
    <property type="evidence" value="ECO:0007669"/>
    <property type="project" value="InterPro"/>
</dbReference>
<feature type="compositionally biased region" description="Acidic residues" evidence="8">
    <location>
        <begin position="216"/>
        <end position="228"/>
    </location>
</feature>
<evidence type="ECO:0000259" key="9">
    <source>
        <dbReference type="Pfam" id="PF02463"/>
    </source>
</evidence>
<feature type="coiled-coil region" evidence="7">
    <location>
        <begin position="879"/>
        <end position="991"/>
    </location>
</feature>
<keyword evidence="3" id="KW-0498">Mitosis</keyword>
<accession>A0A7J6L3U8</accession>